<dbReference type="OrthoDB" id="8451054at2"/>
<protein>
    <recommendedName>
        <fullName evidence="3">DUF2281 domain-containing protein</fullName>
    </recommendedName>
</protein>
<gene>
    <name evidence="1" type="ORF">BN874_1400065</name>
</gene>
<evidence type="ECO:0008006" key="3">
    <source>
        <dbReference type="Google" id="ProtNLM"/>
    </source>
</evidence>
<dbReference type="RefSeq" id="WP_034431103.1">
    <property type="nucleotide sequence ID" value="NZ_CBTK010000047.1"/>
</dbReference>
<sequence length="76" mass="8997">MSAIAEIIYREAQRLPENLARQVYDYICFIEKQHGVKAKQESIPSADWQTFFDQFTRTVTDAQPLTRDEIYADRLR</sequence>
<comment type="caution">
    <text evidence="1">The sequence shown here is derived from an EMBL/GenBank/DDBJ whole genome shotgun (WGS) entry which is preliminary data.</text>
</comment>
<organism evidence="1 2">
    <name type="scientific">Candidatus Contendobacter odensis Run_B_J11</name>
    <dbReference type="NCBI Taxonomy" id="1400861"/>
    <lineage>
        <taxon>Bacteria</taxon>
        <taxon>Pseudomonadati</taxon>
        <taxon>Pseudomonadota</taxon>
        <taxon>Gammaproteobacteria</taxon>
        <taxon>Candidatus Competibacteraceae</taxon>
        <taxon>Candidatus Contendibacter</taxon>
    </lineage>
</organism>
<keyword evidence="2" id="KW-1185">Reference proteome</keyword>
<name>A0A7U7J1T4_9GAMM</name>
<evidence type="ECO:0000313" key="2">
    <source>
        <dbReference type="Proteomes" id="UP000019184"/>
    </source>
</evidence>
<evidence type="ECO:0000313" key="1">
    <source>
        <dbReference type="EMBL" id="CDH44006.1"/>
    </source>
</evidence>
<proteinExistence type="predicted"/>
<reference evidence="1 2" key="1">
    <citation type="journal article" date="2014" name="ISME J.">
        <title>Candidatus Competibacter-lineage genomes retrieved from metagenomes reveal functional metabolic diversity.</title>
        <authorList>
            <person name="McIlroy S.J."/>
            <person name="Albertsen M."/>
            <person name="Andresen E.K."/>
            <person name="Saunders A.M."/>
            <person name="Kristiansen R."/>
            <person name="Stokholm-Bjerregaard M."/>
            <person name="Nielsen K.L."/>
            <person name="Nielsen P.H."/>
        </authorList>
    </citation>
    <scope>NUCLEOTIDE SEQUENCE [LARGE SCALE GENOMIC DNA]</scope>
    <source>
        <strain evidence="1 2">Run_B_J11</strain>
    </source>
</reference>
<dbReference type="Proteomes" id="UP000019184">
    <property type="component" value="Unassembled WGS sequence"/>
</dbReference>
<dbReference type="AlphaFoldDB" id="A0A7U7J1T4"/>
<dbReference type="EMBL" id="CBTK010000047">
    <property type="protein sequence ID" value="CDH44006.1"/>
    <property type="molecule type" value="Genomic_DNA"/>
</dbReference>
<accession>A0A7U7J1T4</accession>